<name>A0A7D9HJB1_PARCT</name>
<dbReference type="InterPro" id="IPR019175">
    <property type="entry name" value="Prp31_C"/>
</dbReference>
<evidence type="ECO:0000256" key="1">
    <source>
        <dbReference type="ARBA" id="ARBA00004123"/>
    </source>
</evidence>
<dbReference type="AlphaFoldDB" id="A0A7D9HJB1"/>
<accession>A0A7D9HJB1</accession>
<sequence>MGRGLFEEIEQKFEKWQEPTRLKEAKPLPRPDEAPKKKRGGRRVRKMKEKSAVTELRRQANRVQFGKIEEDMFQTDIGFSMGMQAKGSGKVRAAAVDKKTQVSVSKRLQRSLQQGQATYGGKSTVRGQTSGTASSVAFTPLQGLEIVNPHAAEKRVIDANARYFSSTSGFLHAKKKADGGK</sequence>
<evidence type="ECO:0000313" key="6">
    <source>
        <dbReference type="Proteomes" id="UP001152795"/>
    </source>
</evidence>
<evidence type="ECO:0000313" key="5">
    <source>
        <dbReference type="EMBL" id="CAB3983958.1"/>
    </source>
</evidence>
<dbReference type="PANTHER" id="PTHR13904">
    <property type="entry name" value="PRE-MRNA SPLICING FACTOR PRP31"/>
    <property type="match status" value="1"/>
</dbReference>
<dbReference type="GO" id="GO:0005687">
    <property type="term" value="C:U4 snRNP"/>
    <property type="evidence" value="ECO:0007669"/>
    <property type="project" value="TreeGrafter"/>
</dbReference>
<keyword evidence="2" id="KW-0539">Nucleus</keyword>
<dbReference type="Pfam" id="PF09785">
    <property type="entry name" value="Prp31_C"/>
    <property type="match status" value="1"/>
</dbReference>
<gene>
    <name evidence="5" type="ORF">PACLA_8A035361</name>
</gene>
<evidence type="ECO:0000256" key="4">
    <source>
        <dbReference type="SAM" id="MobiDB-lite"/>
    </source>
</evidence>
<dbReference type="EMBL" id="CACRXK020000679">
    <property type="protein sequence ID" value="CAB3983958.1"/>
    <property type="molecule type" value="Genomic_DNA"/>
</dbReference>
<dbReference type="Proteomes" id="UP001152795">
    <property type="component" value="Unassembled WGS sequence"/>
</dbReference>
<dbReference type="OrthoDB" id="4771285at2759"/>
<keyword evidence="6" id="KW-1185">Reference proteome</keyword>
<comment type="caution">
    <text evidence="5">The sequence shown here is derived from an EMBL/GenBank/DDBJ whole genome shotgun (WGS) entry which is preliminary data.</text>
</comment>
<evidence type="ECO:0000256" key="2">
    <source>
        <dbReference type="ARBA" id="ARBA00023242"/>
    </source>
</evidence>
<feature type="region of interest" description="Disordered" evidence="4">
    <location>
        <begin position="16"/>
        <end position="56"/>
    </location>
</feature>
<keyword evidence="3" id="KW-0687">Ribonucleoprotein</keyword>
<proteinExistence type="predicted"/>
<protein>
    <submittedName>
        <fullName evidence="5">U4 U6 small nuclear ribonucleo Prp31</fullName>
    </submittedName>
</protein>
<dbReference type="GO" id="GO:0071011">
    <property type="term" value="C:precatalytic spliceosome"/>
    <property type="evidence" value="ECO:0007669"/>
    <property type="project" value="TreeGrafter"/>
</dbReference>
<reference evidence="5" key="1">
    <citation type="submission" date="2020-04" db="EMBL/GenBank/DDBJ databases">
        <authorList>
            <person name="Alioto T."/>
            <person name="Alioto T."/>
            <person name="Gomez Garrido J."/>
        </authorList>
    </citation>
    <scope>NUCLEOTIDE SEQUENCE</scope>
    <source>
        <strain evidence="5">A484AB</strain>
    </source>
</reference>
<evidence type="ECO:0000256" key="3">
    <source>
        <dbReference type="ARBA" id="ARBA00023274"/>
    </source>
</evidence>
<dbReference type="PANTHER" id="PTHR13904:SF0">
    <property type="entry name" value="U4_U6 SMALL NUCLEAR RIBONUCLEOPROTEIN PRP31"/>
    <property type="match status" value="1"/>
</dbReference>
<dbReference type="InterPro" id="IPR027105">
    <property type="entry name" value="Prp31"/>
</dbReference>
<dbReference type="GO" id="GO:0046540">
    <property type="term" value="C:U4/U6 x U5 tri-snRNP complex"/>
    <property type="evidence" value="ECO:0007669"/>
    <property type="project" value="InterPro"/>
</dbReference>
<comment type="subcellular location">
    <subcellularLocation>
        <location evidence="1">Nucleus</location>
    </subcellularLocation>
</comment>
<feature type="compositionally biased region" description="Polar residues" evidence="4">
    <location>
        <begin position="106"/>
        <end position="117"/>
    </location>
</feature>
<feature type="region of interest" description="Disordered" evidence="4">
    <location>
        <begin position="106"/>
        <end position="131"/>
    </location>
</feature>
<feature type="compositionally biased region" description="Basic residues" evidence="4">
    <location>
        <begin position="36"/>
        <end position="48"/>
    </location>
</feature>
<organism evidence="5 6">
    <name type="scientific">Paramuricea clavata</name>
    <name type="common">Red gorgonian</name>
    <name type="synonym">Violescent sea-whip</name>
    <dbReference type="NCBI Taxonomy" id="317549"/>
    <lineage>
        <taxon>Eukaryota</taxon>
        <taxon>Metazoa</taxon>
        <taxon>Cnidaria</taxon>
        <taxon>Anthozoa</taxon>
        <taxon>Octocorallia</taxon>
        <taxon>Malacalcyonacea</taxon>
        <taxon>Plexauridae</taxon>
        <taxon>Paramuricea</taxon>
    </lineage>
</organism>
<dbReference type="GO" id="GO:0000244">
    <property type="term" value="P:spliceosomal tri-snRNP complex assembly"/>
    <property type="evidence" value="ECO:0007669"/>
    <property type="project" value="InterPro"/>
</dbReference>
<feature type="compositionally biased region" description="Basic and acidic residues" evidence="4">
    <location>
        <begin position="16"/>
        <end position="35"/>
    </location>
</feature>